<keyword evidence="3" id="KW-1185">Reference proteome</keyword>
<accession>A0ABZ2J473</accession>
<proteinExistence type="predicted"/>
<feature type="compositionally biased region" description="Basic residues" evidence="1">
    <location>
        <begin position="154"/>
        <end position="167"/>
    </location>
</feature>
<dbReference type="Proteomes" id="UP001375370">
    <property type="component" value="Chromosome"/>
</dbReference>
<gene>
    <name evidence="2" type="ORF">V8247_07560</name>
</gene>
<organism evidence="2 3">
    <name type="scientific">Candidatus Dehalogenimonas loeffleri</name>
    <dbReference type="NCBI Taxonomy" id="3127115"/>
    <lineage>
        <taxon>Bacteria</taxon>
        <taxon>Bacillati</taxon>
        <taxon>Chloroflexota</taxon>
        <taxon>Dehalococcoidia</taxon>
        <taxon>Dehalococcoidales</taxon>
        <taxon>Dehalococcoidaceae</taxon>
        <taxon>Dehalogenimonas</taxon>
    </lineage>
</organism>
<feature type="region of interest" description="Disordered" evidence="1">
    <location>
        <begin position="154"/>
        <end position="193"/>
    </location>
</feature>
<sequence>MNLPVTKSLPPYVSYRTFWNFLDGLKAAIPARIDRSFWGDKFSGSTGGQLISALKYLKMIDAAGIPTLRLRQIVFAKGQQRSDLLQQLAHEAYPFFLQALDPATATYSQLEEKLRENFPITADVNRKCIKFFIGMADEAGITLSSFITRKSRTSRATTAKKVRKTTHHPPQDADTNSQPQSLSPVSAQDGSTPDANQLLLAKFPTFDPNWTDEVKLRWFETFDKLQRIMADNRK</sequence>
<evidence type="ECO:0000256" key="1">
    <source>
        <dbReference type="SAM" id="MobiDB-lite"/>
    </source>
</evidence>
<name>A0ABZ2J473_9CHLR</name>
<feature type="compositionally biased region" description="Polar residues" evidence="1">
    <location>
        <begin position="173"/>
        <end position="193"/>
    </location>
</feature>
<protein>
    <submittedName>
        <fullName evidence="2">DUF5343 domain-containing protein</fullName>
    </submittedName>
</protein>
<dbReference type="RefSeq" id="WP_338737248.1">
    <property type="nucleotide sequence ID" value="NZ_CP146612.1"/>
</dbReference>
<dbReference type="InterPro" id="IPR035235">
    <property type="entry name" value="DUF5343"/>
</dbReference>
<evidence type="ECO:0000313" key="3">
    <source>
        <dbReference type="Proteomes" id="UP001375370"/>
    </source>
</evidence>
<evidence type="ECO:0000313" key="2">
    <source>
        <dbReference type="EMBL" id="WWX25108.1"/>
    </source>
</evidence>
<dbReference type="EMBL" id="CP146612">
    <property type="protein sequence ID" value="WWX25108.1"/>
    <property type="molecule type" value="Genomic_DNA"/>
</dbReference>
<dbReference type="Pfam" id="PF17278">
    <property type="entry name" value="DUF5343"/>
    <property type="match status" value="1"/>
</dbReference>
<reference evidence="2 3" key="1">
    <citation type="submission" date="2024-03" db="EMBL/GenBank/DDBJ databases">
        <title>A Dehalogenimonas Isolated from Estuarine Sediments Dihaloeliminates Chlorinated Alkanes.</title>
        <authorList>
            <person name="Yang Y."/>
            <person name="Wang H."/>
        </authorList>
    </citation>
    <scope>NUCLEOTIDE SEQUENCE [LARGE SCALE GENOMIC DNA]</scope>
    <source>
        <strain evidence="2 3">W</strain>
    </source>
</reference>